<sequence length="195" mass="22050">MSDKESLMKLCKTLGRKKRVDVLDKLSSGSCRNVEIARTLDLDRTRVSEALSELTDARLVVKFERDAIIGEKHTLYVATPFGGEVLGISEKLGRLRESFPGTVLDFGDGVAYILKYYMEIDALEVAHETVMTRKGRKVSLEIMREPCEKKNCEITCDPIIKNVVRKFGKIDKYERGPVGGKCCFGVTFWYKEQKG</sequence>
<gene>
    <name evidence="1" type="ORF">C4B59_07470</name>
</gene>
<evidence type="ECO:0000313" key="1">
    <source>
        <dbReference type="EMBL" id="PXF60818.1"/>
    </source>
</evidence>
<organism evidence="1 2">
    <name type="scientific">Candidatus Methanogaster sp</name>
    <dbReference type="NCBI Taxonomy" id="3386292"/>
    <lineage>
        <taxon>Archaea</taxon>
        <taxon>Methanobacteriati</taxon>
        <taxon>Methanobacteriota</taxon>
        <taxon>Stenosarchaea group</taxon>
        <taxon>Methanomicrobia</taxon>
        <taxon>Methanosarcinales</taxon>
        <taxon>ANME-2 cluster</taxon>
        <taxon>Candidatus Methanogasteraceae</taxon>
        <taxon>Candidatus Methanogaster</taxon>
    </lineage>
</organism>
<protein>
    <submittedName>
        <fullName evidence="1">Uncharacterized protein</fullName>
    </submittedName>
</protein>
<reference evidence="1" key="1">
    <citation type="submission" date="2018-01" db="EMBL/GenBank/DDBJ databases">
        <authorList>
            <person name="Krukenberg V."/>
        </authorList>
    </citation>
    <scope>NUCLEOTIDE SEQUENCE</scope>
    <source>
        <strain evidence="1">E20ANME2</strain>
    </source>
</reference>
<proteinExistence type="predicted"/>
<name>A0AC61L338_9EURY</name>
<comment type="caution">
    <text evidence="1">The sequence shown here is derived from an EMBL/GenBank/DDBJ whole genome shotgun (WGS) entry which is preliminary data.</text>
</comment>
<evidence type="ECO:0000313" key="2">
    <source>
        <dbReference type="Proteomes" id="UP000248329"/>
    </source>
</evidence>
<accession>A0AC61L338</accession>
<dbReference type="EMBL" id="PQXF01000011">
    <property type="protein sequence ID" value="PXF60818.1"/>
    <property type="molecule type" value="Genomic_DNA"/>
</dbReference>
<dbReference type="Proteomes" id="UP000248329">
    <property type="component" value="Unassembled WGS sequence"/>
</dbReference>